<feature type="domain" description="Cation/H+ exchanger transmembrane" evidence="15">
    <location>
        <begin position="22"/>
        <end position="441"/>
    </location>
</feature>
<keyword evidence="10" id="KW-0739">Sodium transport</keyword>
<accession>A0A813HET4</accession>
<feature type="transmembrane region" description="Helical" evidence="14">
    <location>
        <begin position="104"/>
        <end position="128"/>
    </location>
</feature>
<evidence type="ECO:0000256" key="14">
    <source>
        <dbReference type="SAM" id="Phobius"/>
    </source>
</evidence>
<keyword evidence="6" id="KW-0333">Golgi apparatus</keyword>
<evidence type="ECO:0000256" key="4">
    <source>
        <dbReference type="ARBA" id="ARBA00022692"/>
    </source>
</evidence>
<feature type="transmembrane region" description="Helical" evidence="14">
    <location>
        <begin position="219"/>
        <end position="248"/>
    </location>
</feature>
<keyword evidence="9 14" id="KW-0472">Membrane</keyword>
<evidence type="ECO:0000256" key="12">
    <source>
        <dbReference type="ARBA" id="ARBA00042291"/>
    </source>
</evidence>
<dbReference type="PANTHER" id="PTHR10110:SF191">
    <property type="entry name" value="SODIUM_HYDROGEN EXCHANGER 8"/>
    <property type="match status" value="1"/>
</dbReference>
<evidence type="ECO:0000256" key="5">
    <source>
        <dbReference type="ARBA" id="ARBA00022989"/>
    </source>
</evidence>
<keyword evidence="5 14" id="KW-1133">Transmembrane helix</keyword>
<feature type="transmembrane region" description="Helical" evidence="14">
    <location>
        <begin position="260"/>
        <end position="280"/>
    </location>
</feature>
<evidence type="ECO:0000256" key="11">
    <source>
        <dbReference type="ARBA" id="ARBA00040570"/>
    </source>
</evidence>
<evidence type="ECO:0000256" key="13">
    <source>
        <dbReference type="ARBA" id="ARBA00042692"/>
    </source>
</evidence>
<keyword evidence="7" id="KW-0915">Sodium</keyword>
<keyword evidence="17" id="KW-1185">Reference proteome</keyword>
<keyword evidence="2" id="KW-0813">Transport</keyword>
<evidence type="ECO:0000313" key="17">
    <source>
        <dbReference type="Proteomes" id="UP000654075"/>
    </source>
</evidence>
<dbReference type="AlphaFoldDB" id="A0A813HET4"/>
<evidence type="ECO:0000256" key="3">
    <source>
        <dbReference type="ARBA" id="ARBA00022449"/>
    </source>
</evidence>
<dbReference type="Gene3D" id="6.10.140.1330">
    <property type="match status" value="1"/>
</dbReference>
<dbReference type="OrthoDB" id="196264at2759"/>
<evidence type="ECO:0000256" key="1">
    <source>
        <dbReference type="ARBA" id="ARBA00004653"/>
    </source>
</evidence>
<feature type="transmembrane region" description="Helical" evidence="14">
    <location>
        <begin position="388"/>
        <end position="406"/>
    </location>
</feature>
<evidence type="ECO:0000256" key="2">
    <source>
        <dbReference type="ARBA" id="ARBA00022448"/>
    </source>
</evidence>
<comment type="subcellular location">
    <subcellularLocation>
        <location evidence="1">Golgi apparatus membrane</location>
        <topology evidence="1">Multi-pass membrane protein</topology>
    </subcellularLocation>
</comment>
<comment type="caution">
    <text evidence="16">The sequence shown here is derived from an EMBL/GenBank/DDBJ whole genome shotgun (WGS) entry which is preliminary data.</text>
</comment>
<dbReference type="InterPro" id="IPR006153">
    <property type="entry name" value="Cation/H_exchanger_TM"/>
</dbReference>
<evidence type="ECO:0000256" key="9">
    <source>
        <dbReference type="ARBA" id="ARBA00023136"/>
    </source>
</evidence>
<protein>
    <recommendedName>
        <fullName evidence="11">Sodium/hydrogen exchanger 8</fullName>
    </recommendedName>
    <alternativeName>
        <fullName evidence="12">Na(+)/H(+) exchanger 8</fullName>
    </alternativeName>
    <alternativeName>
        <fullName evidence="13">Solute carrier family 9 member 8</fullName>
    </alternativeName>
</protein>
<feature type="transmembrane region" description="Helical" evidence="14">
    <location>
        <begin position="37"/>
        <end position="56"/>
    </location>
</feature>
<dbReference type="PRINTS" id="PR01084">
    <property type="entry name" value="NAHEXCHNGR"/>
</dbReference>
<reference evidence="16" key="1">
    <citation type="submission" date="2021-02" db="EMBL/GenBank/DDBJ databases">
        <authorList>
            <person name="Dougan E. K."/>
            <person name="Rhodes N."/>
            <person name="Thang M."/>
            <person name="Chan C."/>
        </authorList>
    </citation>
    <scope>NUCLEOTIDE SEQUENCE</scope>
</reference>
<evidence type="ECO:0000256" key="10">
    <source>
        <dbReference type="ARBA" id="ARBA00023201"/>
    </source>
</evidence>
<evidence type="ECO:0000256" key="6">
    <source>
        <dbReference type="ARBA" id="ARBA00023034"/>
    </source>
</evidence>
<dbReference type="GO" id="GO:0098719">
    <property type="term" value="P:sodium ion import across plasma membrane"/>
    <property type="evidence" value="ECO:0007669"/>
    <property type="project" value="TreeGrafter"/>
</dbReference>
<feature type="transmembrane region" description="Helical" evidence="14">
    <location>
        <begin position="315"/>
        <end position="341"/>
    </location>
</feature>
<dbReference type="GO" id="GO:0015386">
    <property type="term" value="F:potassium:proton antiporter activity"/>
    <property type="evidence" value="ECO:0007669"/>
    <property type="project" value="TreeGrafter"/>
</dbReference>
<dbReference type="GO" id="GO:0005886">
    <property type="term" value="C:plasma membrane"/>
    <property type="evidence" value="ECO:0007669"/>
    <property type="project" value="TreeGrafter"/>
</dbReference>
<gene>
    <name evidence="16" type="ORF">PGLA1383_LOCUS51676</name>
</gene>
<dbReference type="PANTHER" id="PTHR10110">
    <property type="entry name" value="SODIUM/HYDROGEN EXCHANGER"/>
    <property type="match status" value="1"/>
</dbReference>
<evidence type="ECO:0000256" key="8">
    <source>
        <dbReference type="ARBA" id="ARBA00023065"/>
    </source>
</evidence>
<keyword evidence="8" id="KW-0406">Ion transport</keyword>
<sequence>MADDVLPLEATDILLLVALLAIALMINNFCQKRGIPIPEAICTIVIGITFGAIAHAFPQVNRGTFQKLEDASSRQFMLVFIAPIIFAEGYGLNRSEFFENISRILVHAFLGTMISTIVVASMVFYLPPLMGQGQGQAGSGNLGLTECLAFGALISSTDPVTTLAIFKDQRLAEQGLGYLYYSVLGESILNDAVAVTLFGSFSDLVESGEELSFGVSMRIMAGFCITFALSTLIGVTSGMATALVLKVARPGADTCGEEHFFFNVPEIGVTLVLACVPFLLAEACNQSGIVAIMFAGITMRRYAHYNLTQVTRQVFLPTVELLASLCETYVFLVLGLGVFLMRPAYSVPVISWSLGACLLGRAAHVYPLSWLVNQISSAPKLSLKEMHIVWLAGLRGAMAFMMALGFPKAGHSGHRDCILCTTVIIVGLSLLCLGWPTAPALRCLAMQGSDDAQVSSESPQRVPRISWTWLAATSPAVRVSEKLQKLLMTADAIDQQRLASVEAMHGFSGFSMAVEARPSLGLHGMHLVSDGGVMPQTATLGSTGGMGLMGGMSGLSGPGAAAGLGRQGPRMSAPGLMAGGGGPLLSGRESLGMAGRLSAPSRLFGPAGRRSIGMRSSRMLCDP</sequence>
<dbReference type="GO" id="GO:0051453">
    <property type="term" value="P:regulation of intracellular pH"/>
    <property type="evidence" value="ECO:0007669"/>
    <property type="project" value="TreeGrafter"/>
</dbReference>
<dbReference type="InterPro" id="IPR018422">
    <property type="entry name" value="Cation/H_exchanger_CPA1"/>
</dbReference>
<dbReference type="GO" id="GO:0000139">
    <property type="term" value="C:Golgi membrane"/>
    <property type="evidence" value="ECO:0007669"/>
    <property type="project" value="UniProtKB-SubCell"/>
</dbReference>
<dbReference type="EMBL" id="CAJNNV010031423">
    <property type="protein sequence ID" value="CAE8636173.1"/>
    <property type="molecule type" value="Genomic_DNA"/>
</dbReference>
<proteinExistence type="predicted"/>
<evidence type="ECO:0000259" key="15">
    <source>
        <dbReference type="Pfam" id="PF00999"/>
    </source>
</evidence>
<dbReference type="Proteomes" id="UP000654075">
    <property type="component" value="Unassembled WGS sequence"/>
</dbReference>
<feature type="transmembrane region" description="Helical" evidence="14">
    <location>
        <begin position="13"/>
        <end position="30"/>
    </location>
</feature>
<keyword evidence="3" id="KW-0050">Antiport</keyword>
<feature type="transmembrane region" description="Helical" evidence="14">
    <location>
        <begin position="148"/>
        <end position="166"/>
    </location>
</feature>
<dbReference type="Pfam" id="PF00999">
    <property type="entry name" value="Na_H_Exchanger"/>
    <property type="match status" value="1"/>
</dbReference>
<feature type="transmembrane region" description="Helical" evidence="14">
    <location>
        <begin position="286"/>
        <end position="303"/>
    </location>
</feature>
<name>A0A813HET4_POLGL</name>
<evidence type="ECO:0000256" key="7">
    <source>
        <dbReference type="ARBA" id="ARBA00023053"/>
    </source>
</evidence>
<dbReference type="OMA" id="APSHKVH"/>
<feature type="transmembrane region" description="Helical" evidence="14">
    <location>
        <begin position="76"/>
        <end position="92"/>
    </location>
</feature>
<organism evidence="16 17">
    <name type="scientific">Polarella glacialis</name>
    <name type="common">Dinoflagellate</name>
    <dbReference type="NCBI Taxonomy" id="89957"/>
    <lineage>
        <taxon>Eukaryota</taxon>
        <taxon>Sar</taxon>
        <taxon>Alveolata</taxon>
        <taxon>Dinophyceae</taxon>
        <taxon>Suessiales</taxon>
        <taxon>Suessiaceae</taxon>
        <taxon>Polarella</taxon>
    </lineage>
</organism>
<keyword evidence="4 14" id="KW-0812">Transmembrane</keyword>
<feature type="transmembrane region" description="Helical" evidence="14">
    <location>
        <begin position="418"/>
        <end position="438"/>
    </location>
</feature>
<dbReference type="GO" id="GO:0015385">
    <property type="term" value="F:sodium:proton antiporter activity"/>
    <property type="evidence" value="ECO:0007669"/>
    <property type="project" value="InterPro"/>
</dbReference>
<dbReference type="InterPro" id="IPR004709">
    <property type="entry name" value="NaH_exchanger"/>
</dbReference>
<evidence type="ECO:0000313" key="16">
    <source>
        <dbReference type="EMBL" id="CAE8636173.1"/>
    </source>
</evidence>